<evidence type="ECO:0000313" key="3">
    <source>
        <dbReference type="Proteomes" id="UP000762676"/>
    </source>
</evidence>
<dbReference type="GO" id="GO:0005615">
    <property type="term" value="C:extracellular space"/>
    <property type="evidence" value="ECO:0007669"/>
    <property type="project" value="TreeGrafter"/>
</dbReference>
<dbReference type="Pfam" id="PF00147">
    <property type="entry name" value="Fibrinogen_C"/>
    <property type="match status" value="1"/>
</dbReference>
<dbReference type="EMBL" id="BMAT01001008">
    <property type="protein sequence ID" value="GFR78095.1"/>
    <property type="molecule type" value="Genomic_DNA"/>
</dbReference>
<dbReference type="InterPro" id="IPR036056">
    <property type="entry name" value="Fibrinogen-like_C"/>
</dbReference>
<dbReference type="InterPro" id="IPR014716">
    <property type="entry name" value="Fibrinogen_a/b/g_C_1"/>
</dbReference>
<dbReference type="CDD" id="cd00087">
    <property type="entry name" value="FReD"/>
    <property type="match status" value="1"/>
</dbReference>
<sequence length="592" mass="66951">MEKYVCILIFFYFATCQGLYFTLNREERQGLRTLRNTCGVLLCEKETNISSSSTSGNDQDGSTVLFNSITSMSVFRKRSIVSGKANDQYGVLLGSLTSQAPVFTRVANGRKVDGLLESGRATLRVELVKRDDCQAEFTCQVQGVDNQGREAVITTNLVQQESQSGHPVADASLLPAISLQVLNSLQQLTLSINGLEQRLQDKITSIENRLEDKVLLLKNSIDQSQKDFTARSDTFEHRLTTKLDLFENKVESKIDNNNNLNKLMQLDFKVSQELAKFRTEAKQEIMDSLVTLRQRVYDEQSETLINVSKSFEKTLNGTASMLTSVEEDFAFFRNFGETNLLNVRNETAAMKEMLTSGEIVSRCITPNNTAAEPSQLYPQPLICEKNMGKDTNRSYPHYITMSQLTLQRKILCDTQTDGGGWTVIQRRINGDVYFNRDWKSFKEGFGKVEPNEDFWLGNEAVHVLTYVQPYELRVELTSDGKDYVASYKTFALDSEANKYRIRLGAVTSSIDSGGHGLSYSNNAAFSTYDQDNDVSSSSCAVSRRCAWWYKNCNWSKLTTKWINGQAYQAWYTGSKWLSATRIEMKIRPIKSD</sequence>
<evidence type="ECO:0000259" key="1">
    <source>
        <dbReference type="PROSITE" id="PS51406"/>
    </source>
</evidence>
<dbReference type="InterPro" id="IPR050373">
    <property type="entry name" value="Fibrinogen_C-term_domain"/>
</dbReference>
<protein>
    <submittedName>
        <fullName evidence="2">Ficolin-2</fullName>
    </submittedName>
</protein>
<dbReference type="PROSITE" id="PS51406">
    <property type="entry name" value="FIBRINOGEN_C_2"/>
    <property type="match status" value="1"/>
</dbReference>
<dbReference type="Gene3D" id="3.90.215.10">
    <property type="entry name" value="Gamma Fibrinogen, chain A, domain 1"/>
    <property type="match status" value="1"/>
</dbReference>
<keyword evidence="3" id="KW-1185">Reference proteome</keyword>
<evidence type="ECO:0000313" key="2">
    <source>
        <dbReference type="EMBL" id="GFR78095.1"/>
    </source>
</evidence>
<gene>
    <name evidence="2" type="ORF">ElyMa_000525100</name>
</gene>
<feature type="domain" description="Fibrinogen C-terminal" evidence="1">
    <location>
        <begin position="374"/>
        <end position="590"/>
    </location>
</feature>
<dbReference type="AlphaFoldDB" id="A0AAV4G0P5"/>
<dbReference type="InterPro" id="IPR002181">
    <property type="entry name" value="Fibrinogen_a/b/g_C_dom"/>
</dbReference>
<reference evidence="2 3" key="1">
    <citation type="journal article" date="2021" name="Elife">
        <title>Chloroplast acquisition without the gene transfer in kleptoplastic sea slugs, Plakobranchus ocellatus.</title>
        <authorList>
            <person name="Maeda T."/>
            <person name="Takahashi S."/>
            <person name="Yoshida T."/>
            <person name="Shimamura S."/>
            <person name="Takaki Y."/>
            <person name="Nagai Y."/>
            <person name="Toyoda A."/>
            <person name="Suzuki Y."/>
            <person name="Arimoto A."/>
            <person name="Ishii H."/>
            <person name="Satoh N."/>
            <person name="Nishiyama T."/>
            <person name="Hasebe M."/>
            <person name="Maruyama T."/>
            <person name="Minagawa J."/>
            <person name="Obokata J."/>
            <person name="Shigenobu S."/>
        </authorList>
    </citation>
    <scope>NUCLEOTIDE SEQUENCE [LARGE SCALE GENOMIC DNA]</scope>
</reference>
<organism evidence="2 3">
    <name type="scientific">Elysia marginata</name>
    <dbReference type="NCBI Taxonomy" id="1093978"/>
    <lineage>
        <taxon>Eukaryota</taxon>
        <taxon>Metazoa</taxon>
        <taxon>Spiralia</taxon>
        <taxon>Lophotrochozoa</taxon>
        <taxon>Mollusca</taxon>
        <taxon>Gastropoda</taxon>
        <taxon>Heterobranchia</taxon>
        <taxon>Euthyneura</taxon>
        <taxon>Panpulmonata</taxon>
        <taxon>Sacoglossa</taxon>
        <taxon>Placobranchoidea</taxon>
        <taxon>Plakobranchidae</taxon>
        <taxon>Elysia</taxon>
    </lineage>
</organism>
<dbReference type="Proteomes" id="UP000762676">
    <property type="component" value="Unassembled WGS sequence"/>
</dbReference>
<proteinExistence type="predicted"/>
<dbReference type="PANTHER" id="PTHR19143">
    <property type="entry name" value="FIBRINOGEN/TENASCIN/ANGIOPOEITIN"/>
    <property type="match status" value="1"/>
</dbReference>
<name>A0AAV4G0P5_9GAST</name>
<dbReference type="SUPFAM" id="SSF56496">
    <property type="entry name" value="Fibrinogen C-terminal domain-like"/>
    <property type="match status" value="1"/>
</dbReference>
<accession>A0AAV4G0P5</accession>
<dbReference type="SMART" id="SM00186">
    <property type="entry name" value="FBG"/>
    <property type="match status" value="1"/>
</dbReference>
<comment type="caution">
    <text evidence="2">The sequence shown here is derived from an EMBL/GenBank/DDBJ whole genome shotgun (WGS) entry which is preliminary data.</text>
</comment>